<keyword evidence="4" id="KW-0067">ATP-binding</keyword>
<evidence type="ECO:0000256" key="6">
    <source>
        <dbReference type="PROSITE-ProRule" id="PRU00552"/>
    </source>
</evidence>
<proteinExistence type="inferred from homology"/>
<dbReference type="InterPro" id="IPR011545">
    <property type="entry name" value="DEAD/DEAH_box_helicase_dom"/>
</dbReference>
<evidence type="ECO:0000256" key="4">
    <source>
        <dbReference type="ARBA" id="ARBA00022840"/>
    </source>
</evidence>
<evidence type="ECO:0000313" key="11">
    <source>
        <dbReference type="EMBL" id="MBA4610065.1"/>
    </source>
</evidence>
<dbReference type="GO" id="GO:0003724">
    <property type="term" value="F:RNA helicase activity"/>
    <property type="evidence" value="ECO:0007669"/>
    <property type="project" value="InterPro"/>
</dbReference>
<dbReference type="SUPFAM" id="SSF52540">
    <property type="entry name" value="P-loop containing nucleoside triphosphate hydrolases"/>
    <property type="match status" value="1"/>
</dbReference>
<dbReference type="GO" id="GO:0005524">
    <property type="term" value="F:ATP binding"/>
    <property type="evidence" value="ECO:0007669"/>
    <property type="project" value="UniProtKB-KW"/>
</dbReference>
<evidence type="ECO:0000259" key="10">
    <source>
        <dbReference type="PROSITE" id="PS51195"/>
    </source>
</evidence>
<dbReference type="GO" id="GO:0016787">
    <property type="term" value="F:hydrolase activity"/>
    <property type="evidence" value="ECO:0007669"/>
    <property type="project" value="UniProtKB-KW"/>
</dbReference>
<dbReference type="Proteomes" id="UP000559404">
    <property type="component" value="Unassembled WGS sequence"/>
</dbReference>
<dbReference type="InterPro" id="IPR044742">
    <property type="entry name" value="DEAD/DEAH_RhlB"/>
</dbReference>
<dbReference type="GO" id="GO:0003676">
    <property type="term" value="F:nucleic acid binding"/>
    <property type="evidence" value="ECO:0007669"/>
    <property type="project" value="InterPro"/>
</dbReference>
<evidence type="ECO:0000313" key="12">
    <source>
        <dbReference type="Proteomes" id="UP000559404"/>
    </source>
</evidence>
<dbReference type="Gene3D" id="3.40.50.300">
    <property type="entry name" value="P-loop containing nucleotide triphosphate hydrolases"/>
    <property type="match status" value="2"/>
</dbReference>
<dbReference type="AlphaFoldDB" id="A0A838XHJ5"/>
<feature type="domain" description="DEAD-box RNA helicase Q" evidence="10">
    <location>
        <begin position="2"/>
        <end position="30"/>
    </location>
</feature>
<protein>
    <submittedName>
        <fullName evidence="11">DEAD/DEAH box helicase</fullName>
    </submittedName>
</protein>
<feature type="domain" description="Helicase C-terminal" evidence="9">
    <location>
        <begin position="219"/>
        <end position="385"/>
    </location>
</feature>
<dbReference type="SMART" id="SM00490">
    <property type="entry name" value="HELICc"/>
    <property type="match status" value="1"/>
</dbReference>
<feature type="region of interest" description="Disordered" evidence="7">
    <location>
        <begin position="368"/>
        <end position="442"/>
    </location>
</feature>
<feature type="domain" description="Helicase ATP-binding" evidence="8">
    <location>
        <begin position="33"/>
        <end position="208"/>
    </location>
</feature>
<dbReference type="InterPro" id="IPR050079">
    <property type="entry name" value="DEAD_box_RNA_helicase"/>
</dbReference>
<dbReference type="PROSITE" id="PS51192">
    <property type="entry name" value="HELICASE_ATP_BIND_1"/>
    <property type="match status" value="1"/>
</dbReference>
<dbReference type="RefSeq" id="WP_181758267.1">
    <property type="nucleotide sequence ID" value="NZ_BMCR01000001.1"/>
</dbReference>
<evidence type="ECO:0000256" key="5">
    <source>
        <dbReference type="ARBA" id="ARBA00038437"/>
    </source>
</evidence>
<gene>
    <name evidence="11" type="ORF">H1W37_00265</name>
</gene>
<keyword evidence="1" id="KW-0547">Nucleotide-binding</keyword>
<keyword evidence="3 11" id="KW-0347">Helicase</keyword>
<keyword evidence="2" id="KW-0378">Hydrolase</keyword>
<dbReference type="CDD" id="cd18787">
    <property type="entry name" value="SF2_C_DEAD"/>
    <property type="match status" value="1"/>
</dbReference>
<dbReference type="GO" id="GO:0005829">
    <property type="term" value="C:cytosol"/>
    <property type="evidence" value="ECO:0007669"/>
    <property type="project" value="TreeGrafter"/>
</dbReference>
<dbReference type="PROSITE" id="PS51195">
    <property type="entry name" value="Q_MOTIF"/>
    <property type="match status" value="1"/>
</dbReference>
<dbReference type="EMBL" id="JACEON010000001">
    <property type="protein sequence ID" value="MBA4610065.1"/>
    <property type="molecule type" value="Genomic_DNA"/>
</dbReference>
<dbReference type="InterPro" id="IPR001650">
    <property type="entry name" value="Helicase_C-like"/>
</dbReference>
<keyword evidence="12" id="KW-1185">Reference proteome</keyword>
<dbReference type="Pfam" id="PF00271">
    <property type="entry name" value="Helicase_C"/>
    <property type="match status" value="1"/>
</dbReference>
<feature type="compositionally biased region" description="Basic residues" evidence="7">
    <location>
        <begin position="404"/>
        <end position="416"/>
    </location>
</feature>
<name>A0A838XHJ5_9HYPH</name>
<dbReference type="PANTHER" id="PTHR47959">
    <property type="entry name" value="ATP-DEPENDENT RNA HELICASE RHLE-RELATED"/>
    <property type="match status" value="1"/>
</dbReference>
<feature type="short sequence motif" description="Q motif" evidence="6">
    <location>
        <begin position="2"/>
        <end position="30"/>
    </location>
</feature>
<dbReference type="InterPro" id="IPR027417">
    <property type="entry name" value="P-loop_NTPase"/>
</dbReference>
<dbReference type="PROSITE" id="PS51194">
    <property type="entry name" value="HELICASE_CTER"/>
    <property type="match status" value="1"/>
</dbReference>
<dbReference type="InterPro" id="IPR014014">
    <property type="entry name" value="RNA_helicase_DEAD_Q_motif"/>
</dbReference>
<dbReference type="SMART" id="SM00487">
    <property type="entry name" value="DEXDc"/>
    <property type="match status" value="1"/>
</dbReference>
<comment type="caution">
    <text evidence="11">The sequence shown here is derived from an EMBL/GenBank/DDBJ whole genome shotgun (WGS) entry which is preliminary data.</text>
</comment>
<evidence type="ECO:0000259" key="8">
    <source>
        <dbReference type="PROSITE" id="PS51192"/>
    </source>
</evidence>
<dbReference type="InterPro" id="IPR014001">
    <property type="entry name" value="Helicase_ATP-bd"/>
</dbReference>
<accession>A0A838XHJ5</accession>
<evidence type="ECO:0000256" key="3">
    <source>
        <dbReference type="ARBA" id="ARBA00022806"/>
    </source>
</evidence>
<organism evidence="11 12">
    <name type="scientific">Stappia taiwanensis</name>
    <dbReference type="NCBI Taxonomy" id="992267"/>
    <lineage>
        <taxon>Bacteria</taxon>
        <taxon>Pseudomonadati</taxon>
        <taxon>Pseudomonadota</taxon>
        <taxon>Alphaproteobacteria</taxon>
        <taxon>Hyphomicrobiales</taxon>
        <taxon>Stappiaceae</taxon>
        <taxon>Stappia</taxon>
    </lineage>
</organism>
<evidence type="ECO:0000256" key="2">
    <source>
        <dbReference type="ARBA" id="ARBA00022801"/>
    </source>
</evidence>
<dbReference type="CDD" id="cd00268">
    <property type="entry name" value="DEADc"/>
    <property type="match status" value="1"/>
</dbReference>
<reference evidence="11 12" key="2">
    <citation type="submission" date="2020-08" db="EMBL/GenBank/DDBJ databases">
        <title>Stappia taiwanensis sp. nov., isolated from a coastal thermal spring.</title>
        <authorList>
            <person name="Kampfer P."/>
        </authorList>
    </citation>
    <scope>NUCLEOTIDE SEQUENCE [LARGE SCALE GENOMIC DNA]</scope>
    <source>
        <strain evidence="11 12">DSM 23284</strain>
    </source>
</reference>
<feature type="compositionally biased region" description="Basic residues" evidence="7">
    <location>
        <begin position="380"/>
        <end position="390"/>
    </location>
</feature>
<dbReference type="Pfam" id="PF00270">
    <property type="entry name" value="DEAD"/>
    <property type="match status" value="1"/>
</dbReference>
<evidence type="ECO:0000259" key="9">
    <source>
        <dbReference type="PROSITE" id="PS51194"/>
    </source>
</evidence>
<evidence type="ECO:0000256" key="7">
    <source>
        <dbReference type="SAM" id="MobiDB-lite"/>
    </source>
</evidence>
<evidence type="ECO:0000256" key="1">
    <source>
        <dbReference type="ARBA" id="ARBA00022741"/>
    </source>
</evidence>
<dbReference type="PANTHER" id="PTHR47959:SF13">
    <property type="entry name" value="ATP-DEPENDENT RNA HELICASE RHLE"/>
    <property type="match status" value="1"/>
</dbReference>
<sequence length="442" mass="47930">MTTFSDLGLAEPILKAVAAEGYTSPTPIQAQGIPAILSGSDVLGLAQTGTGKTASFVLPLLHRVCQQKGRPQPKTCSSLILAPTRELAAQIADSIRAYGQKVRHSSTVVVGGARPMPQIRNLARGIDIVVATPGRLLDHMSTGAVRLDQTTTIVLDEADHMLDLGFLPAIRKILAALPAERQTVLLSATMPRPIRALADDFLRNPQEIAVAPASKPIDRIEQKVLLIERDAKRQALVDVLKTEDMERAIVFTRTKHGADKVAQHLERAGFSSAAIHGNKSQGQRQRALDAFRSGRTPVLVATDIAARGIDVDGVSHVVNFELPNVPESYVHRIGRTARAGKSGFAVSFCDRSERPFLRDIEKLIGKTLVEREDDGPMPSKGRKPSRRPFKPRAEGDAGANGKPRGYRGKPQGPKRPKREDRPSGSEGGYRGRQRRFDSAHTG</sequence>
<reference evidence="11 12" key="1">
    <citation type="submission" date="2020-07" db="EMBL/GenBank/DDBJ databases">
        <authorList>
            <person name="Li M."/>
        </authorList>
    </citation>
    <scope>NUCLEOTIDE SEQUENCE [LARGE SCALE GENOMIC DNA]</scope>
    <source>
        <strain evidence="11 12">DSM 23284</strain>
    </source>
</reference>
<comment type="similarity">
    <text evidence="5">Belongs to the DEAD box helicase family.</text>
</comment>